<dbReference type="GO" id="GO:0098719">
    <property type="term" value="P:sodium ion import across plasma membrane"/>
    <property type="evidence" value="ECO:0007669"/>
    <property type="project" value="TreeGrafter"/>
</dbReference>
<feature type="transmembrane region" description="Helical" evidence="9">
    <location>
        <begin position="265"/>
        <end position="284"/>
    </location>
</feature>
<keyword evidence="7 9" id="KW-0472">Membrane</keyword>
<evidence type="ECO:0000259" key="10">
    <source>
        <dbReference type="Pfam" id="PF00999"/>
    </source>
</evidence>
<feature type="transmembrane region" description="Helical" evidence="9">
    <location>
        <begin position="134"/>
        <end position="153"/>
    </location>
</feature>
<dbReference type="OrthoDB" id="6509663at2759"/>
<feature type="domain" description="Cation/H+ exchanger transmembrane" evidence="10">
    <location>
        <begin position="16"/>
        <end position="347"/>
    </location>
</feature>
<feature type="transmembrane region" description="Helical" evidence="9">
    <location>
        <begin position="51"/>
        <end position="74"/>
    </location>
</feature>
<name>A0A6P6Y1K4_DERPT</name>
<evidence type="ECO:0000313" key="12">
    <source>
        <dbReference type="RefSeq" id="XP_027199378.1"/>
    </source>
</evidence>
<dbReference type="PANTHER" id="PTHR10110">
    <property type="entry name" value="SODIUM/HYDROGEN EXCHANGER"/>
    <property type="match status" value="1"/>
</dbReference>
<evidence type="ECO:0000256" key="6">
    <source>
        <dbReference type="ARBA" id="ARBA00023065"/>
    </source>
</evidence>
<keyword evidence="11" id="KW-1185">Reference proteome</keyword>
<feature type="transmembrane region" description="Helical" evidence="9">
    <location>
        <begin position="190"/>
        <end position="208"/>
    </location>
</feature>
<evidence type="ECO:0000256" key="4">
    <source>
        <dbReference type="ARBA" id="ARBA00022989"/>
    </source>
</evidence>
<dbReference type="GO" id="GO:0015386">
    <property type="term" value="F:potassium:proton antiporter activity"/>
    <property type="evidence" value="ECO:0007669"/>
    <property type="project" value="TreeGrafter"/>
</dbReference>
<keyword evidence="6" id="KW-0406">Ion transport</keyword>
<evidence type="ECO:0000256" key="2">
    <source>
        <dbReference type="ARBA" id="ARBA00022448"/>
    </source>
</evidence>
<keyword evidence="4 9" id="KW-1133">Transmembrane helix</keyword>
<sequence length="450" mass="51315">MSLYAVMNINNDPTLSSISVLEMMIFSTSISAIDPVCVLALFKDFKVKKSLYYLVFGESLLNDAVVIVVHGILIETFRSTTSRSFSTITLFLNGFIKFVVVSFGSLFIGLFHGIFSTILTIIASKNRNGHYQEIEPILMIILSYGSYMIAELIGWSGVLSIIACGLFQTEFALANVSIRSRITVKSSIETLSSICDKMIFIFLGMIFIRNEHNWNFIFILYTIIFCILYRFIAIIILTFFVNHYWISRWSKLMVTRWIKFAEQILLVHVGLRGAIAFALISLSYQKQPMNYHNQIVSEPIFFCDCNDFQSNTSSMNMSTYQLFQTTTLFIIIFTVFIMGSTTQPLLAYLKIVIDNKHNRQAKLSKKPSCCCRFQCLPRQSNEKLFDRLNNQIKEMVNNCNLRSSSSIVYPVTINIRLESNDGIPSNGNGNVVRKEREKVSIIEIDSIPTL</sequence>
<dbReference type="Proteomes" id="UP000515146">
    <property type="component" value="Unplaced"/>
</dbReference>
<feature type="transmembrane region" description="Helical" evidence="9">
    <location>
        <begin position="327"/>
        <end position="349"/>
    </location>
</feature>
<evidence type="ECO:0000256" key="9">
    <source>
        <dbReference type="SAM" id="Phobius"/>
    </source>
</evidence>
<evidence type="ECO:0000256" key="8">
    <source>
        <dbReference type="ARBA" id="ARBA00023201"/>
    </source>
</evidence>
<dbReference type="GO" id="GO:0051453">
    <property type="term" value="P:regulation of intracellular pH"/>
    <property type="evidence" value="ECO:0007669"/>
    <property type="project" value="TreeGrafter"/>
</dbReference>
<proteinExistence type="predicted"/>
<evidence type="ECO:0000256" key="7">
    <source>
        <dbReference type="ARBA" id="ARBA00023136"/>
    </source>
</evidence>
<feature type="transmembrane region" description="Helical" evidence="9">
    <location>
        <begin position="20"/>
        <end position="42"/>
    </location>
</feature>
<evidence type="ECO:0000256" key="5">
    <source>
        <dbReference type="ARBA" id="ARBA00023053"/>
    </source>
</evidence>
<accession>A0A6P6Y1K4</accession>
<dbReference type="PANTHER" id="PTHR10110:SF126">
    <property type="entry name" value="NA(+)_H(+) EXCHANGER PROTEIN 7"/>
    <property type="match status" value="1"/>
</dbReference>
<dbReference type="AlphaFoldDB" id="A0A6P6Y1K4"/>
<dbReference type="InterPro" id="IPR006153">
    <property type="entry name" value="Cation/H_exchanger_TM"/>
</dbReference>
<reference evidence="12" key="1">
    <citation type="submission" date="2025-08" db="UniProtKB">
        <authorList>
            <consortium name="RefSeq"/>
        </authorList>
    </citation>
    <scope>IDENTIFICATION</scope>
    <source>
        <strain evidence="12">Airmid</strain>
    </source>
</reference>
<dbReference type="InParanoid" id="A0A6P6Y1K4"/>
<dbReference type="Gene3D" id="6.10.140.1330">
    <property type="match status" value="1"/>
</dbReference>
<evidence type="ECO:0000256" key="3">
    <source>
        <dbReference type="ARBA" id="ARBA00022692"/>
    </source>
</evidence>
<keyword evidence="8" id="KW-0739">Sodium transport</keyword>
<dbReference type="RefSeq" id="XP_027199378.1">
    <property type="nucleotide sequence ID" value="XM_027343577.1"/>
</dbReference>
<dbReference type="GO" id="GO:0015385">
    <property type="term" value="F:sodium:proton antiporter activity"/>
    <property type="evidence" value="ECO:0007669"/>
    <property type="project" value="InterPro"/>
</dbReference>
<feature type="transmembrane region" description="Helical" evidence="9">
    <location>
        <begin position="214"/>
        <end position="245"/>
    </location>
</feature>
<feature type="transmembrane region" description="Helical" evidence="9">
    <location>
        <begin position="94"/>
        <end position="122"/>
    </location>
</feature>
<dbReference type="InterPro" id="IPR018422">
    <property type="entry name" value="Cation/H_exchanger_CPA1"/>
</dbReference>
<dbReference type="GO" id="GO:0005886">
    <property type="term" value="C:plasma membrane"/>
    <property type="evidence" value="ECO:0007669"/>
    <property type="project" value="TreeGrafter"/>
</dbReference>
<dbReference type="Pfam" id="PF00999">
    <property type="entry name" value="Na_H_Exchanger"/>
    <property type="match status" value="1"/>
</dbReference>
<keyword evidence="2" id="KW-0813">Transport</keyword>
<keyword evidence="5" id="KW-0915">Sodium</keyword>
<comment type="subcellular location">
    <subcellularLocation>
        <location evidence="1">Membrane</location>
        <topology evidence="1">Multi-pass membrane protein</topology>
    </subcellularLocation>
</comment>
<protein>
    <submittedName>
        <fullName evidence="12">Sodium/hydrogen exchanger 1-like</fullName>
    </submittedName>
</protein>
<gene>
    <name evidence="12" type="primary">LOC113793530</name>
</gene>
<evidence type="ECO:0000256" key="1">
    <source>
        <dbReference type="ARBA" id="ARBA00004141"/>
    </source>
</evidence>
<evidence type="ECO:0000313" key="11">
    <source>
        <dbReference type="Proteomes" id="UP000515146"/>
    </source>
</evidence>
<keyword evidence="3 9" id="KW-0812">Transmembrane</keyword>
<dbReference type="KEGG" id="dpte:113793530"/>
<organism evidence="11 12">
    <name type="scientific">Dermatophagoides pteronyssinus</name>
    <name type="common">European house dust mite</name>
    <dbReference type="NCBI Taxonomy" id="6956"/>
    <lineage>
        <taxon>Eukaryota</taxon>
        <taxon>Metazoa</taxon>
        <taxon>Ecdysozoa</taxon>
        <taxon>Arthropoda</taxon>
        <taxon>Chelicerata</taxon>
        <taxon>Arachnida</taxon>
        <taxon>Acari</taxon>
        <taxon>Acariformes</taxon>
        <taxon>Sarcoptiformes</taxon>
        <taxon>Astigmata</taxon>
        <taxon>Psoroptidia</taxon>
        <taxon>Analgoidea</taxon>
        <taxon>Pyroglyphidae</taxon>
        <taxon>Dermatophagoidinae</taxon>
        <taxon>Dermatophagoides</taxon>
    </lineage>
</organism>